<evidence type="ECO:0000313" key="4">
    <source>
        <dbReference type="Proteomes" id="UP000244913"/>
    </source>
</evidence>
<dbReference type="InterPro" id="IPR012899">
    <property type="entry name" value="LTXXQ"/>
</dbReference>
<feature type="chain" id="PRO_5015624718" evidence="2">
    <location>
        <begin position="18"/>
        <end position="209"/>
    </location>
</feature>
<evidence type="ECO:0000256" key="2">
    <source>
        <dbReference type="SAM" id="SignalP"/>
    </source>
</evidence>
<comment type="caution">
    <text evidence="3">The sequence shown here is derived from an EMBL/GenBank/DDBJ whole genome shotgun (WGS) entry which is preliminary data.</text>
</comment>
<evidence type="ECO:0000313" key="3">
    <source>
        <dbReference type="EMBL" id="PVM73824.1"/>
    </source>
</evidence>
<reference evidence="3 4" key="1">
    <citation type="submission" date="2018-04" db="EMBL/GenBank/DDBJ databases">
        <title>The genome sequence of Caulobacter sp. 736.</title>
        <authorList>
            <person name="Gao J."/>
            <person name="Sun J."/>
        </authorList>
    </citation>
    <scope>NUCLEOTIDE SEQUENCE [LARGE SCALE GENOMIC DNA]</scope>
    <source>
        <strain evidence="3 4">736</strain>
    </source>
</reference>
<gene>
    <name evidence="3" type="ORF">DDF65_19570</name>
</gene>
<evidence type="ECO:0000256" key="1">
    <source>
        <dbReference type="SAM" id="MobiDB-lite"/>
    </source>
</evidence>
<feature type="region of interest" description="Disordered" evidence="1">
    <location>
        <begin position="20"/>
        <end position="50"/>
    </location>
</feature>
<feature type="compositionally biased region" description="Basic and acidic residues" evidence="1">
    <location>
        <begin position="96"/>
        <end position="121"/>
    </location>
</feature>
<feature type="compositionally biased region" description="Pro residues" evidence="1">
    <location>
        <begin position="28"/>
        <end position="47"/>
    </location>
</feature>
<sequence length="209" mass="22152">MRLVLKSLTLAAGAALAAGVVAASAQPAAPPPPAPPEAPEPPPPPPSFDHMVFRDRVGPVRLHQDPEARAQRLRDVLQLTDRQDGALKAYIAATGPKERPEPRPATKPTGDEGAKDKAPPTALERLDEQAERMAKIAADLKGRADATRSFYNALTPSQKKAFDALGPEVTGAPNVTVRRFETRGPRGPGAMSFGGPGERRVIIQRKSGS</sequence>
<keyword evidence="2" id="KW-0732">Signal</keyword>
<dbReference type="EMBL" id="QDKP01000058">
    <property type="protein sequence ID" value="PVM73824.1"/>
    <property type="molecule type" value="Genomic_DNA"/>
</dbReference>
<protein>
    <submittedName>
        <fullName evidence="3">Uncharacterized protein</fullName>
    </submittedName>
</protein>
<dbReference type="RefSeq" id="WP_116569290.1">
    <property type="nucleotide sequence ID" value="NZ_QDKP01000058.1"/>
</dbReference>
<feature type="signal peptide" evidence="2">
    <location>
        <begin position="1"/>
        <end position="17"/>
    </location>
</feature>
<name>A0A2T9J164_9CAUL</name>
<feature type="region of interest" description="Disordered" evidence="1">
    <location>
        <begin position="84"/>
        <end position="121"/>
    </location>
</feature>
<keyword evidence="4" id="KW-1185">Reference proteome</keyword>
<dbReference type="Proteomes" id="UP000244913">
    <property type="component" value="Unassembled WGS sequence"/>
</dbReference>
<dbReference type="Pfam" id="PF07813">
    <property type="entry name" value="LTXXQ"/>
    <property type="match status" value="1"/>
</dbReference>
<organism evidence="3 4">
    <name type="scientific">Caulobacter radicis</name>
    <dbReference type="NCBI Taxonomy" id="2172650"/>
    <lineage>
        <taxon>Bacteria</taxon>
        <taxon>Pseudomonadati</taxon>
        <taxon>Pseudomonadota</taxon>
        <taxon>Alphaproteobacteria</taxon>
        <taxon>Caulobacterales</taxon>
        <taxon>Caulobacteraceae</taxon>
        <taxon>Caulobacter</taxon>
    </lineage>
</organism>
<accession>A0A2T9J164</accession>
<proteinExistence type="predicted"/>
<dbReference type="AlphaFoldDB" id="A0A2T9J164"/>
<dbReference type="GO" id="GO:0042597">
    <property type="term" value="C:periplasmic space"/>
    <property type="evidence" value="ECO:0007669"/>
    <property type="project" value="InterPro"/>
</dbReference>